<dbReference type="EMBL" id="FXTG01000001">
    <property type="protein sequence ID" value="SMO44281.1"/>
    <property type="molecule type" value="Genomic_DNA"/>
</dbReference>
<name>A0ABY1MYL4_9ACTN</name>
<dbReference type="Proteomes" id="UP000315460">
    <property type="component" value="Unassembled WGS sequence"/>
</dbReference>
<evidence type="ECO:0000313" key="1">
    <source>
        <dbReference type="EMBL" id="SMO44281.1"/>
    </source>
</evidence>
<sequence>MLSRLIASATSTDADASTFSEVARVFGIEWIPAVRVADELG</sequence>
<protein>
    <submittedName>
        <fullName evidence="1">Uncharacterized protein</fullName>
    </submittedName>
</protein>
<accession>A0ABY1MYL4</accession>
<organism evidence="1 2">
    <name type="scientific">Dietzia kunjamensis subsp. schimae</name>
    <dbReference type="NCBI Taxonomy" id="498198"/>
    <lineage>
        <taxon>Bacteria</taxon>
        <taxon>Bacillati</taxon>
        <taxon>Actinomycetota</taxon>
        <taxon>Actinomycetes</taxon>
        <taxon>Mycobacteriales</taxon>
        <taxon>Dietziaceae</taxon>
        <taxon>Dietzia</taxon>
    </lineage>
</organism>
<proteinExistence type="predicted"/>
<keyword evidence="2" id="KW-1185">Reference proteome</keyword>
<gene>
    <name evidence="1" type="ORF">SAMN06265174_101631</name>
</gene>
<reference evidence="1 2" key="1">
    <citation type="submission" date="2017-05" db="EMBL/GenBank/DDBJ databases">
        <authorList>
            <person name="Varghese N."/>
            <person name="Submissions S."/>
        </authorList>
    </citation>
    <scope>NUCLEOTIDE SEQUENCE [LARGE SCALE GENOMIC DNA]</scope>
    <source>
        <strain evidence="1 2">DSM 45139</strain>
    </source>
</reference>
<evidence type="ECO:0000313" key="2">
    <source>
        <dbReference type="Proteomes" id="UP000315460"/>
    </source>
</evidence>
<comment type="caution">
    <text evidence="1">The sequence shown here is derived from an EMBL/GenBank/DDBJ whole genome shotgun (WGS) entry which is preliminary data.</text>
</comment>
<dbReference type="RefSeq" id="WP_277815511.1">
    <property type="nucleotide sequence ID" value="NZ_BAAAQH010000004.1"/>
</dbReference>